<accession>A0A7R9HVA6</accession>
<dbReference type="AlphaFoldDB" id="A0A7R9HVA6"/>
<sequence>MNIPGIEGIYPNMEGNVIEYVGPPLSPLANIPWVFSPSSSFHGGVFGQSIHVWSGEERETERETGPEGWLRHFLPVGPKRAKSTKRWPYIGEDIATFAYRGCHEKTTLSSPDRYSNLDLPVIGSLVYCETSALDQAATKAVIEYGSGFGDTLCNTDRWD</sequence>
<proteinExistence type="predicted"/>
<protein>
    <submittedName>
        <fullName evidence="1">Uncharacterized protein</fullName>
    </submittedName>
</protein>
<evidence type="ECO:0000313" key="1">
    <source>
        <dbReference type="EMBL" id="CAD7434099.1"/>
    </source>
</evidence>
<organism evidence="1">
    <name type="scientific">Timema monikensis</name>
    <dbReference type="NCBI Taxonomy" id="170555"/>
    <lineage>
        <taxon>Eukaryota</taxon>
        <taxon>Metazoa</taxon>
        <taxon>Ecdysozoa</taxon>
        <taxon>Arthropoda</taxon>
        <taxon>Hexapoda</taxon>
        <taxon>Insecta</taxon>
        <taxon>Pterygota</taxon>
        <taxon>Neoptera</taxon>
        <taxon>Polyneoptera</taxon>
        <taxon>Phasmatodea</taxon>
        <taxon>Timematodea</taxon>
        <taxon>Timematoidea</taxon>
        <taxon>Timematidae</taxon>
        <taxon>Timema</taxon>
    </lineage>
</organism>
<dbReference type="EMBL" id="OB797113">
    <property type="protein sequence ID" value="CAD7434099.1"/>
    <property type="molecule type" value="Genomic_DNA"/>
</dbReference>
<gene>
    <name evidence="1" type="ORF">TMSB3V08_LOCUS10756</name>
</gene>
<name>A0A7R9HVA6_9NEOP</name>
<reference evidence="1" key="1">
    <citation type="submission" date="2020-11" db="EMBL/GenBank/DDBJ databases">
        <authorList>
            <person name="Tran Van P."/>
        </authorList>
    </citation>
    <scope>NUCLEOTIDE SEQUENCE</scope>
</reference>